<proteinExistence type="predicted"/>
<keyword evidence="5" id="KW-0539">Nucleus</keyword>
<feature type="domain" description="WRKY" evidence="6">
    <location>
        <begin position="10"/>
        <end position="71"/>
    </location>
</feature>
<dbReference type="PANTHER" id="PTHR31429">
    <property type="entry name" value="WRKY TRANSCRIPTION FACTOR 36-RELATED"/>
    <property type="match status" value="1"/>
</dbReference>
<keyword evidence="4" id="KW-0804">Transcription</keyword>
<dbReference type="Gene3D" id="2.20.25.80">
    <property type="entry name" value="WRKY domain"/>
    <property type="match status" value="1"/>
</dbReference>
<keyword evidence="8" id="KW-1185">Reference proteome</keyword>
<dbReference type="GO" id="GO:0003700">
    <property type="term" value="F:DNA-binding transcription factor activity"/>
    <property type="evidence" value="ECO:0007669"/>
    <property type="project" value="InterPro"/>
</dbReference>
<dbReference type="SUPFAM" id="SSF118290">
    <property type="entry name" value="WRKY DNA-binding domain"/>
    <property type="match status" value="1"/>
</dbReference>
<dbReference type="SMART" id="SM00774">
    <property type="entry name" value="WRKY"/>
    <property type="match status" value="1"/>
</dbReference>
<keyword evidence="3" id="KW-0238">DNA-binding</keyword>
<organism evidence="7 8">
    <name type="scientific">Eleusine coracana subsp. coracana</name>
    <dbReference type="NCBI Taxonomy" id="191504"/>
    <lineage>
        <taxon>Eukaryota</taxon>
        <taxon>Viridiplantae</taxon>
        <taxon>Streptophyta</taxon>
        <taxon>Embryophyta</taxon>
        <taxon>Tracheophyta</taxon>
        <taxon>Spermatophyta</taxon>
        <taxon>Magnoliopsida</taxon>
        <taxon>Liliopsida</taxon>
        <taxon>Poales</taxon>
        <taxon>Poaceae</taxon>
        <taxon>PACMAD clade</taxon>
        <taxon>Chloridoideae</taxon>
        <taxon>Cynodonteae</taxon>
        <taxon>Eleusininae</taxon>
        <taxon>Eleusine</taxon>
    </lineage>
</organism>
<evidence type="ECO:0000256" key="5">
    <source>
        <dbReference type="ARBA" id="ARBA00023242"/>
    </source>
</evidence>
<evidence type="ECO:0000256" key="2">
    <source>
        <dbReference type="ARBA" id="ARBA00023015"/>
    </source>
</evidence>
<dbReference type="PROSITE" id="PS50811">
    <property type="entry name" value="WRKY"/>
    <property type="match status" value="1"/>
</dbReference>
<reference evidence="7" key="2">
    <citation type="submission" date="2021-12" db="EMBL/GenBank/DDBJ databases">
        <title>Resequencing data analysis of finger millet.</title>
        <authorList>
            <person name="Hatakeyama M."/>
            <person name="Aluri S."/>
            <person name="Balachadran M.T."/>
            <person name="Sivarajan S.R."/>
            <person name="Poveda L."/>
            <person name="Shimizu-Inatsugi R."/>
            <person name="Schlapbach R."/>
            <person name="Sreeman S.M."/>
            <person name="Shimizu K.K."/>
        </authorList>
    </citation>
    <scope>NUCLEOTIDE SEQUENCE</scope>
</reference>
<keyword evidence="2" id="KW-0805">Transcription regulation</keyword>
<accession>A0AAV5E617</accession>
<comment type="subcellular location">
    <subcellularLocation>
        <location evidence="1">Nucleus</location>
    </subcellularLocation>
</comment>
<evidence type="ECO:0000259" key="6">
    <source>
        <dbReference type="PROSITE" id="PS50811"/>
    </source>
</evidence>
<name>A0AAV5E617_ELECO</name>
<dbReference type="PANTHER" id="PTHR31429:SF116">
    <property type="entry name" value="WRKY DNA-BINDING DOMAIN SUPERFAMILY PROTEIN-RELATED"/>
    <property type="match status" value="1"/>
</dbReference>
<protein>
    <recommendedName>
        <fullName evidence="6">WRKY domain-containing protein</fullName>
    </recommendedName>
</protein>
<dbReference type="InterPro" id="IPR036576">
    <property type="entry name" value="WRKY_dom_sf"/>
</dbReference>
<dbReference type="InterPro" id="IPR044810">
    <property type="entry name" value="WRKY_plant"/>
</dbReference>
<dbReference type="Pfam" id="PF03106">
    <property type="entry name" value="WRKY"/>
    <property type="match status" value="1"/>
</dbReference>
<reference evidence="7" key="1">
    <citation type="journal article" date="2018" name="DNA Res.">
        <title>Multiple hybrid de novo genome assembly of finger millet, an orphan allotetraploid crop.</title>
        <authorList>
            <person name="Hatakeyama M."/>
            <person name="Aluri S."/>
            <person name="Balachadran M.T."/>
            <person name="Sivarajan S.R."/>
            <person name="Patrignani A."/>
            <person name="Gruter S."/>
            <person name="Poveda L."/>
            <person name="Shimizu-Inatsugi R."/>
            <person name="Baeten J."/>
            <person name="Francoijs K.J."/>
            <person name="Nataraja K.N."/>
            <person name="Reddy Y.A.N."/>
            <person name="Phadnis S."/>
            <person name="Ravikumar R.L."/>
            <person name="Schlapbach R."/>
            <person name="Sreeman S.M."/>
            <person name="Shimizu K.K."/>
        </authorList>
    </citation>
    <scope>NUCLEOTIDE SEQUENCE</scope>
</reference>
<evidence type="ECO:0000313" key="7">
    <source>
        <dbReference type="EMBL" id="GJN18534.1"/>
    </source>
</evidence>
<evidence type="ECO:0000256" key="3">
    <source>
        <dbReference type="ARBA" id="ARBA00023125"/>
    </source>
</evidence>
<evidence type="ECO:0000256" key="1">
    <source>
        <dbReference type="ARBA" id="ARBA00004123"/>
    </source>
</evidence>
<dbReference type="InterPro" id="IPR003657">
    <property type="entry name" value="WRKY_dom"/>
</dbReference>
<dbReference type="GO" id="GO:0005634">
    <property type="term" value="C:nucleus"/>
    <property type="evidence" value="ECO:0007669"/>
    <property type="project" value="UniProtKB-SubCell"/>
</dbReference>
<comment type="caution">
    <text evidence="7">The sequence shown here is derived from an EMBL/GenBank/DDBJ whole genome shotgun (WGS) entry which is preliminary data.</text>
</comment>
<sequence length="164" mass="17328">MIFLFLFHQINDGCQWRKYGQKVAKGNPCPRAYYRCTGSPDCPVRKKLQRCARDASVLVSTYDGVHNHPITPYAAAMASAMAAAADRSSAPSSSSSSSSSLRALATAGSAAASAWSQNPMMVNVMEKAVSDPKFRAAVMAAVASYVGEQCAGKIADLPTFAPPC</sequence>
<evidence type="ECO:0000313" key="8">
    <source>
        <dbReference type="Proteomes" id="UP001054889"/>
    </source>
</evidence>
<dbReference type="GO" id="GO:0043565">
    <property type="term" value="F:sequence-specific DNA binding"/>
    <property type="evidence" value="ECO:0007669"/>
    <property type="project" value="InterPro"/>
</dbReference>
<dbReference type="EMBL" id="BQKI01000073">
    <property type="protein sequence ID" value="GJN18534.1"/>
    <property type="molecule type" value="Genomic_DNA"/>
</dbReference>
<dbReference type="Proteomes" id="UP001054889">
    <property type="component" value="Unassembled WGS sequence"/>
</dbReference>
<evidence type="ECO:0000256" key="4">
    <source>
        <dbReference type="ARBA" id="ARBA00023163"/>
    </source>
</evidence>
<dbReference type="AlphaFoldDB" id="A0AAV5E617"/>
<gene>
    <name evidence="7" type="primary">gb05706</name>
    <name evidence="7" type="ORF">PR202_gb05706</name>
</gene>